<accession>A0A1G9VHT5</accession>
<dbReference type="STRING" id="211114.SAMN04489726_3044"/>
<evidence type="ECO:0000313" key="1">
    <source>
        <dbReference type="EMBL" id="SDM71643.1"/>
    </source>
</evidence>
<gene>
    <name evidence="1" type="ORF">SAMN04489726_3044</name>
</gene>
<organism evidence="1 2">
    <name type="scientific">Allokutzneria albata</name>
    <name type="common">Kibdelosporangium albatum</name>
    <dbReference type="NCBI Taxonomy" id="211114"/>
    <lineage>
        <taxon>Bacteria</taxon>
        <taxon>Bacillati</taxon>
        <taxon>Actinomycetota</taxon>
        <taxon>Actinomycetes</taxon>
        <taxon>Pseudonocardiales</taxon>
        <taxon>Pseudonocardiaceae</taxon>
        <taxon>Allokutzneria</taxon>
    </lineage>
</organism>
<reference evidence="1 2" key="1">
    <citation type="submission" date="2016-10" db="EMBL/GenBank/DDBJ databases">
        <authorList>
            <person name="de Groot N.N."/>
        </authorList>
    </citation>
    <scope>NUCLEOTIDE SEQUENCE [LARGE SCALE GENOMIC DNA]</scope>
    <source>
        <strain evidence="1 2">DSM 44149</strain>
    </source>
</reference>
<sequence length="45" mass="4849">MPGVTTYSGRARTGRTVTVFITANSTTPERGKHITDAFDAAFCSR</sequence>
<keyword evidence="2" id="KW-1185">Reference proteome</keyword>
<proteinExistence type="predicted"/>
<dbReference type="AlphaFoldDB" id="A0A1G9VHT5"/>
<dbReference type="EMBL" id="LT629701">
    <property type="protein sequence ID" value="SDM71643.1"/>
    <property type="molecule type" value="Genomic_DNA"/>
</dbReference>
<dbReference type="Proteomes" id="UP000183376">
    <property type="component" value="Chromosome I"/>
</dbReference>
<evidence type="ECO:0000313" key="2">
    <source>
        <dbReference type="Proteomes" id="UP000183376"/>
    </source>
</evidence>
<protein>
    <submittedName>
        <fullName evidence="1">Uncharacterized protein</fullName>
    </submittedName>
</protein>
<name>A0A1G9VHT5_ALLAB</name>